<keyword evidence="4" id="KW-1185">Reference proteome</keyword>
<evidence type="ECO:0000256" key="1">
    <source>
        <dbReference type="SAM" id="MobiDB-lite"/>
    </source>
</evidence>
<dbReference type="GO" id="GO:0016874">
    <property type="term" value="F:ligase activity"/>
    <property type="evidence" value="ECO:0007669"/>
    <property type="project" value="UniProtKB-KW"/>
</dbReference>
<sequence length="478" mass="53750">MNKFMDKEFYTKLLLLFVILQPVLDILTYASIKALDSSLTIGIVVRVLFMGISLWFIVFGNSSGLKKYVLYYLAAIAIVYGIGLGYNFFAKPIFNPFMELQFLAKTVYFSIMLCSYLLLFTTIDKVSFVRLRVLKAIYIAMLIVSITLILAIITGTSSATYDWDKFGFKGWFYSGNELGSIVAISFPLTYLFALYKAQDTKKIIYFIPVFVLATVSILIGTKVPYFAVLGAAIIVFGSYVVYWIVQKLKNQKESLLNMRLIISFIFLVLFLAATPFSPTFSNVSGDIGAIEEQKKESQNEEPSPDSGMEGGGEEAPEENVEENQNLMSSPILKIILSSRNLYFTSMYNYYEDADVVQKLFGMGYAGNYESPEDRKLIEMDFFDLFFSYGILGILLILTPFLMIVGLFIKLLFQVPGKLLHPENMLILLSIGFGTGIAFLAGHVLYAPAVSIYLAISIVLLIINMLKMDKDYREAKASQ</sequence>
<dbReference type="RefSeq" id="WP_197317328.1">
    <property type="nucleotide sequence ID" value="NZ_JADZSC010000002.1"/>
</dbReference>
<proteinExistence type="predicted"/>
<dbReference type="Proteomes" id="UP000614490">
    <property type="component" value="Unassembled WGS sequence"/>
</dbReference>
<protein>
    <submittedName>
        <fullName evidence="3">O-antigen ligase family protein</fullName>
    </submittedName>
</protein>
<organism evidence="3 4">
    <name type="scientific">Halobacillus yeomjeoni</name>
    <dbReference type="NCBI Taxonomy" id="311194"/>
    <lineage>
        <taxon>Bacteria</taxon>
        <taxon>Bacillati</taxon>
        <taxon>Bacillota</taxon>
        <taxon>Bacilli</taxon>
        <taxon>Bacillales</taxon>
        <taxon>Bacillaceae</taxon>
        <taxon>Halobacillus</taxon>
    </lineage>
</organism>
<feature type="transmembrane region" description="Helical" evidence="2">
    <location>
        <begin position="12"/>
        <end position="32"/>
    </location>
</feature>
<dbReference type="EMBL" id="JADZSC010000002">
    <property type="protein sequence ID" value="MBH0230711.1"/>
    <property type="molecule type" value="Genomic_DNA"/>
</dbReference>
<name>A0A931HWW1_9BACI</name>
<gene>
    <name evidence="3" type="ORF">H0267_10835</name>
</gene>
<keyword evidence="3" id="KW-0436">Ligase</keyword>
<feature type="transmembrane region" description="Helical" evidence="2">
    <location>
        <begin position="449"/>
        <end position="465"/>
    </location>
</feature>
<accession>A0A931HWW1</accession>
<feature type="transmembrane region" description="Helical" evidence="2">
    <location>
        <begin position="225"/>
        <end position="245"/>
    </location>
</feature>
<evidence type="ECO:0000256" key="2">
    <source>
        <dbReference type="SAM" id="Phobius"/>
    </source>
</evidence>
<feature type="transmembrane region" description="Helical" evidence="2">
    <location>
        <begin position="257"/>
        <end position="276"/>
    </location>
</feature>
<feature type="transmembrane region" description="Helical" evidence="2">
    <location>
        <begin position="70"/>
        <end position="90"/>
    </location>
</feature>
<keyword evidence="2" id="KW-0812">Transmembrane</keyword>
<evidence type="ECO:0000313" key="4">
    <source>
        <dbReference type="Proteomes" id="UP000614490"/>
    </source>
</evidence>
<keyword evidence="2" id="KW-1133">Transmembrane helix</keyword>
<feature type="compositionally biased region" description="Acidic residues" evidence="1">
    <location>
        <begin position="311"/>
        <end position="320"/>
    </location>
</feature>
<evidence type="ECO:0000313" key="3">
    <source>
        <dbReference type="EMBL" id="MBH0230711.1"/>
    </source>
</evidence>
<keyword evidence="2" id="KW-0472">Membrane</keyword>
<dbReference type="Pfam" id="PF13425">
    <property type="entry name" value="O-antigen_lig"/>
    <property type="match status" value="1"/>
</dbReference>
<feature type="transmembrane region" description="Helical" evidence="2">
    <location>
        <begin position="424"/>
        <end position="443"/>
    </location>
</feature>
<dbReference type="AlphaFoldDB" id="A0A931HWW1"/>
<reference evidence="3 4" key="1">
    <citation type="journal article" date="2005" name="Int. J. Syst. Evol. Microbiol.">
        <title>Halobacillus yeomjeoni sp. nov., isolated from a marine solar saltern in Korea.</title>
        <authorList>
            <person name="Yoon J.H."/>
            <person name="Kang S.J."/>
            <person name="Lee C.H."/>
            <person name="Oh H.W."/>
            <person name="Oh T.K."/>
        </authorList>
    </citation>
    <scope>NUCLEOTIDE SEQUENCE [LARGE SCALE GENOMIC DNA]</scope>
    <source>
        <strain evidence="3 4">KCTC 3957</strain>
    </source>
</reference>
<feature type="transmembrane region" description="Helical" evidence="2">
    <location>
        <begin position="136"/>
        <end position="158"/>
    </location>
</feature>
<feature type="transmembrane region" description="Helical" evidence="2">
    <location>
        <begin position="102"/>
        <end position="124"/>
    </location>
</feature>
<feature type="transmembrane region" description="Helical" evidence="2">
    <location>
        <begin position="385"/>
        <end position="412"/>
    </location>
</feature>
<dbReference type="InterPro" id="IPR049504">
    <property type="entry name" value="O-antigen_lig"/>
</dbReference>
<feature type="transmembrane region" description="Helical" evidence="2">
    <location>
        <begin position="202"/>
        <end position="219"/>
    </location>
</feature>
<feature type="region of interest" description="Disordered" evidence="1">
    <location>
        <begin position="291"/>
        <end position="320"/>
    </location>
</feature>
<feature type="transmembrane region" description="Helical" evidence="2">
    <location>
        <begin position="38"/>
        <end position="58"/>
    </location>
</feature>
<comment type="caution">
    <text evidence="3">The sequence shown here is derived from an EMBL/GenBank/DDBJ whole genome shotgun (WGS) entry which is preliminary data.</text>
</comment>
<feature type="transmembrane region" description="Helical" evidence="2">
    <location>
        <begin position="178"/>
        <end position="195"/>
    </location>
</feature>